<protein>
    <recommendedName>
        <fullName evidence="2">DUF4139 domain-containing protein</fullName>
    </recommendedName>
</protein>
<reference evidence="1" key="1">
    <citation type="journal article" date="2014" name="Front. Microbiol.">
        <title>High frequency of phylogenetically diverse reductive dehalogenase-homologous genes in deep subseafloor sedimentary metagenomes.</title>
        <authorList>
            <person name="Kawai M."/>
            <person name="Futagami T."/>
            <person name="Toyoda A."/>
            <person name="Takaki Y."/>
            <person name="Nishi S."/>
            <person name="Hori S."/>
            <person name="Arai W."/>
            <person name="Tsubouchi T."/>
            <person name="Morono Y."/>
            <person name="Uchiyama I."/>
            <person name="Ito T."/>
            <person name="Fujiyama A."/>
            <person name="Inagaki F."/>
            <person name="Takami H."/>
        </authorList>
    </citation>
    <scope>NUCLEOTIDE SEQUENCE</scope>
    <source>
        <strain evidence="1">Expedition CK06-06</strain>
    </source>
</reference>
<gene>
    <name evidence="1" type="ORF">S01H1_10240</name>
</gene>
<sequence length="440" mass="49672">GSLWIDSLDKEATLQEAVSFEEETERETEAISIQELLKANVGEKVMLAIGERTIEGTIKAVPDDRQPEQEDPVRYDLGASYPPPHPQPQLATLVVIDTEEGEVALNKNSISSVEFPGPSRATFITREKRKRIKFRVTTEKDTAKLSLAYLQKGITWIPSYLVNIGDPSKARVTMKATIVNDAEDLEKVDLFFVVGYPNFTYADILSPMALQQSISQFMAALEAGGRRSEEYSRLANIMSQRVTFAAESGEAIPPLDYGYAAITGLPGESEEDLFLYHKKGVTLHRGERAYYPVFSEEVDYEHVYEWEIPDTMNVDPTGYYRSEGREEQIEQVWHSIKLTNHSAYPWTTAPAFVVSGWKPLAQDTIDYTPRGTSTNLKLTVATDVKTDRHEQEVAREREVTLYRRSYDLVTVRGELHVSNRKAENVTLEIKKHLTGEVIEA</sequence>
<dbReference type="AlphaFoldDB" id="X0RMV9"/>
<accession>X0RMV9</accession>
<feature type="non-terminal residue" evidence="1">
    <location>
        <position position="1"/>
    </location>
</feature>
<feature type="non-terminal residue" evidence="1">
    <location>
        <position position="440"/>
    </location>
</feature>
<dbReference type="EMBL" id="BARS01005230">
    <property type="protein sequence ID" value="GAF70138.1"/>
    <property type="molecule type" value="Genomic_DNA"/>
</dbReference>
<evidence type="ECO:0008006" key="2">
    <source>
        <dbReference type="Google" id="ProtNLM"/>
    </source>
</evidence>
<name>X0RMV9_9ZZZZ</name>
<evidence type="ECO:0000313" key="1">
    <source>
        <dbReference type="EMBL" id="GAF70138.1"/>
    </source>
</evidence>
<comment type="caution">
    <text evidence="1">The sequence shown here is derived from an EMBL/GenBank/DDBJ whole genome shotgun (WGS) entry which is preliminary data.</text>
</comment>
<organism evidence="1">
    <name type="scientific">marine sediment metagenome</name>
    <dbReference type="NCBI Taxonomy" id="412755"/>
    <lineage>
        <taxon>unclassified sequences</taxon>
        <taxon>metagenomes</taxon>
        <taxon>ecological metagenomes</taxon>
    </lineage>
</organism>
<proteinExistence type="predicted"/>